<evidence type="ECO:0000313" key="7">
    <source>
        <dbReference type="Ensembl" id="ENSSSCP00015023082.1"/>
    </source>
</evidence>
<dbReference type="GO" id="GO:0051056">
    <property type="term" value="P:regulation of small GTPase mediated signal transduction"/>
    <property type="evidence" value="ECO:0007669"/>
    <property type="project" value="InterPro"/>
</dbReference>
<feature type="region of interest" description="Disordered" evidence="4">
    <location>
        <begin position="1009"/>
        <end position="1035"/>
    </location>
</feature>
<feature type="compositionally biased region" description="Polar residues" evidence="4">
    <location>
        <begin position="366"/>
        <end position="384"/>
    </location>
</feature>
<dbReference type="InterPro" id="IPR016024">
    <property type="entry name" value="ARM-type_fold"/>
</dbReference>
<dbReference type="Proteomes" id="UP000694571">
    <property type="component" value="Unplaced"/>
</dbReference>
<dbReference type="InterPro" id="IPR046859">
    <property type="entry name" value="RGPA/RALGAPB_N"/>
</dbReference>
<feature type="domain" description="Rap-GAP" evidence="6">
    <location>
        <begin position="1781"/>
        <end position="1989"/>
    </location>
</feature>
<name>A0A8D0NRA7_PIG</name>
<dbReference type="SUPFAM" id="SSF48371">
    <property type="entry name" value="ARM repeat"/>
    <property type="match status" value="1"/>
</dbReference>
<feature type="compositionally biased region" description="Low complexity" evidence="4">
    <location>
        <begin position="921"/>
        <end position="933"/>
    </location>
</feature>
<evidence type="ECO:0000256" key="4">
    <source>
        <dbReference type="SAM" id="MobiDB-lite"/>
    </source>
</evidence>
<feature type="region of interest" description="Disordered" evidence="4">
    <location>
        <begin position="715"/>
        <end position="748"/>
    </location>
</feature>
<keyword evidence="2" id="KW-0597">Phosphoprotein</keyword>
<accession>A0A8D0NRA7</accession>
<proteinExistence type="predicted"/>
<dbReference type="Pfam" id="PF20412">
    <property type="entry name" value="RALGAPB_N"/>
    <property type="match status" value="1"/>
</dbReference>
<dbReference type="InterPro" id="IPR027107">
    <property type="entry name" value="Tuberin/Ral-act_asu"/>
</dbReference>
<evidence type="ECO:0000313" key="9">
    <source>
        <dbReference type="Proteomes" id="UP000694726"/>
    </source>
</evidence>
<dbReference type="SUPFAM" id="SSF111347">
    <property type="entry name" value="Rap/Ran-GAP"/>
    <property type="match status" value="1"/>
</dbReference>
<evidence type="ECO:0000259" key="6">
    <source>
        <dbReference type="PROSITE" id="PS50085"/>
    </source>
</evidence>
<evidence type="ECO:0000256" key="5">
    <source>
        <dbReference type="SAM" id="Phobius"/>
    </source>
</evidence>
<dbReference type="InterPro" id="IPR035974">
    <property type="entry name" value="Rap/Ran-GAP_sf"/>
</dbReference>
<feature type="transmembrane region" description="Helical" evidence="5">
    <location>
        <begin position="1364"/>
        <end position="1385"/>
    </location>
</feature>
<dbReference type="Ensembl" id="ENSSSCT00050024950.1">
    <property type="protein sequence ID" value="ENSSSCP00050010415.1"/>
    <property type="gene ID" value="ENSSSCG00050017954.1"/>
</dbReference>
<evidence type="ECO:0000313" key="8">
    <source>
        <dbReference type="Ensembl" id="ENSSSCP00050010415.1"/>
    </source>
</evidence>
<organism evidence="7 9">
    <name type="scientific">Sus scrofa</name>
    <name type="common">Pig</name>
    <dbReference type="NCBI Taxonomy" id="9823"/>
    <lineage>
        <taxon>Eukaryota</taxon>
        <taxon>Metazoa</taxon>
        <taxon>Chordata</taxon>
        <taxon>Craniata</taxon>
        <taxon>Vertebrata</taxon>
        <taxon>Euteleostomi</taxon>
        <taxon>Mammalia</taxon>
        <taxon>Eutheria</taxon>
        <taxon>Laurasiatheria</taxon>
        <taxon>Artiodactyla</taxon>
        <taxon>Suina</taxon>
        <taxon>Suidae</taxon>
        <taxon>Sus</taxon>
    </lineage>
</organism>
<evidence type="ECO:0000256" key="1">
    <source>
        <dbReference type="ARBA" id="ARBA00022468"/>
    </source>
</evidence>
<evidence type="ECO:0000256" key="2">
    <source>
        <dbReference type="ARBA" id="ARBA00022553"/>
    </source>
</evidence>
<feature type="compositionally biased region" description="Basic and acidic residues" evidence="4">
    <location>
        <begin position="345"/>
        <end position="365"/>
    </location>
</feature>
<gene>
    <name evidence="8" type="primary">RALGAPA1</name>
</gene>
<evidence type="ECO:0000256" key="3">
    <source>
        <dbReference type="PROSITE-ProRule" id="PRU00165"/>
    </source>
</evidence>
<sequence length="2021" mass="228313">MFSKKPHGDVKKSTQKVLDTKKDALTRLKHLRIVIENAESIDLKQFFDQHFSHIYYVFFENFVTIEASLKQKGHKSQREELDAILFIFEKILQLLPERIHQRWQFHSIGLILKKLLHTGNSLKIRREGVRLFLLWLQALQNNCSREQLWMFSCLIPGFSAPQSEYGPRTLDNLINPPLNLQETQVTIEEITPLVPPQSGDKGQEDLTSYFLEALLKYIVIQVKSLEWKNKENQERGFSFLFSHFKKYYLPYIFPNICKENSLYHPVLDIPQMRPKPHYVMIKKDAETNEAIYCTKEPFIKARVIVIRWLVSFWLEPKPHTGPHIPGMEGEVLPKNIQRAAASLVSREENKNDNADKADRTTEPEQSHSNTSTLTEREPSSSSLCSIDEEHLTDIEIVRRVFSSKRSNVNFVTEIFRQAFLLPICEAAAMRKVVKVYQEWIQQEEKPLFMQEPEEIVISSSDLPCIDNVTDHDISVEEGEKREEENGTNIADHVRNSTWTKNGTYQDVLHNASEEATEQNIRAGTQAVLQVFIINSSNIFLLEPANEIKSLLDEHTDMCKRILNIYRFMVVQVSMDKKTWEQMLLVLLRVTESVLKMPSQTFLQFQGKKNMTLAGRLAGPLFQTLIVAWIKANLNVYISRELWDDLLSVLSSLTYWEELATEWSLTMETLTKVLARNLYSLDLSDLPLDKLSEQKQKKHKGKGVGHEFQKVSVDKSFSRGWSRDQPGQAPMRQRSATTTGSPGTEKARSIVRQKTVAMRSRSIGECALPSAYIRSAKSAPVLIHTSKPFLPDIVLTPLSDELSDIDDAQILPRPTRVRHFSQSEDTGNEVFGALSEEQPLPRSSSTSDILEPFTVERAKGAVPVIDSSSRHAPSLQSSTETMTRRGSSPGSLEIPKDLPDILNKQNQMRPIDDPGVPSEWTSPASAGSSDLISSDSHSDSFSAFQYDGRKFDNFGFGADTGTASSADVDSGSGHYHSAEEQEVASLTTLHIDSETSSLNQQAFSTEVATVTGSESASPVHSALGSRSQTPSPSTLNIDHMEQKDLQLDEKLHHSVLQTPDDLEISEFPSECCSVMAGGTLTGWHADVATVMWRRMLGILGDVNAIMDPEIHAQVFDYLCELWQNLAKIRDNLGISTDNLTSPSPPVLIPPLRILTPWLFKATMLTDKYKQGKLHAYKLICNTMKRRQDVSPNRDFLTHFYNIMHCGLLHIDQDIVNTIIKHCSPQFFSLGLPGATMLIMDFIVAAGRVASSAFLNELIIKTVLSSARDEPSGPARCVALCSLGIWICEELVHESHHPQIKEALNVICVSLKFTNKTVAHVACNMLHMLVHYVPRLQIYQPDSPLKIIQVSYFSFISYDLLKSLRFIFLFWILVVSLLLCLLDWIMALPLKTLLQPVHATGAENDKIEKSVLNCIYKVLHGCVYGAQCFSNPRYFPLSLSDLASVDYDPFMHLESLKEPEPLHSPDSERSSKLQPVTEVKTQMQQGLISIAARTVITHLVNHLGHYPMSGGPAMLTSQVCENHDNHYSESTELSPELFESPNIQFFVLNNTTLVSCIQIRSEESIPGGGLSAGLASANSNVRIIVRDLSGKYSWDSAILYGPPLVSGLSEPTSLILSLSHQEKLEEPPISSECLEDVTVKDGLSLQFKRRFRETVPTWDTIRDEEDVLDELLQYLGVTSPECLQRTGISLNIPAPQPVCISEKQENDVINAILKQHTEEKEFVEKHFNDLNMKAVEQDEPTPQKPQSAFYYCRLLLSILGMNSWDKRRSFHLLKKNEKLLRELRNLDSRQCRETHKIAVFYVAEGQEDKHSILTNTGGSQAYEDFVAGLGWEVNLTNHCGFMGGLQKNKSTGLTTPYFATSTVEVIFHVSTRMPSDSDDSLTKKLRHLGNDEVHIVWSEHTRDYRRGIIPTEFGDVLIVIYPMKNHMFSIQIMKKPEVPFFGPLFDGAIVNGKVLPIMVRATAINASRALKSLIPLYQNFYEERARYLQTIVQHHLEPTTFEDFAAQVFSPAPYHHLPSDADH</sequence>
<dbReference type="GO" id="GO:0005096">
    <property type="term" value="F:GTPase activator activity"/>
    <property type="evidence" value="ECO:0007669"/>
    <property type="project" value="UniProtKB-UniRule"/>
</dbReference>
<feature type="compositionally biased region" description="Polar residues" evidence="4">
    <location>
        <begin position="865"/>
        <end position="889"/>
    </location>
</feature>
<keyword evidence="1 3" id="KW-0343">GTPase activation</keyword>
<dbReference type="FunFam" id="3.40.50.11210:FF:000001">
    <property type="entry name" value="Ral GTPase-activating protein subunit alpha-1 isoform 1"/>
    <property type="match status" value="1"/>
</dbReference>
<dbReference type="PROSITE" id="PS50085">
    <property type="entry name" value="RAPGAP"/>
    <property type="match status" value="1"/>
</dbReference>
<dbReference type="PANTHER" id="PTHR10063">
    <property type="entry name" value="TUBERIN"/>
    <property type="match status" value="1"/>
</dbReference>
<reference evidence="7" key="1">
    <citation type="submission" date="2025-05" db="UniProtKB">
        <authorList>
            <consortium name="Ensembl"/>
        </authorList>
    </citation>
    <scope>IDENTIFICATION</scope>
</reference>
<dbReference type="InterPro" id="IPR000331">
    <property type="entry name" value="Rap/Ran_GAP_dom"/>
</dbReference>
<dbReference type="GO" id="GO:0005634">
    <property type="term" value="C:nucleus"/>
    <property type="evidence" value="ECO:0007669"/>
    <property type="project" value="InterPro"/>
</dbReference>
<keyword evidence="5" id="KW-0812">Transmembrane</keyword>
<dbReference type="PANTHER" id="PTHR10063:SF3">
    <property type="entry name" value="RAL GTPASE-ACTIVATING PROTEIN SUBUNIT ALPHA-1"/>
    <property type="match status" value="1"/>
</dbReference>
<dbReference type="Ensembl" id="ENSSSCT00015057600.1">
    <property type="protein sequence ID" value="ENSSSCP00015023082.1"/>
    <property type="gene ID" value="ENSSSCG00015031308.1"/>
</dbReference>
<keyword evidence="5" id="KW-1133">Transmembrane helix</keyword>
<protein>
    <submittedName>
        <fullName evidence="8">Ral GTPase-activating protein subunit alpha-1</fullName>
    </submittedName>
</protein>
<feature type="region of interest" description="Disordered" evidence="4">
    <location>
        <begin position="342"/>
        <end position="384"/>
    </location>
</feature>
<feature type="region of interest" description="Disordered" evidence="4">
    <location>
        <begin position="860"/>
        <end position="933"/>
    </location>
</feature>
<dbReference type="Proteomes" id="UP000694726">
    <property type="component" value="Unplaced"/>
</dbReference>
<dbReference type="Pfam" id="PF02145">
    <property type="entry name" value="Rap_GAP"/>
    <property type="match status" value="1"/>
</dbReference>
<dbReference type="Gene3D" id="3.40.50.11210">
    <property type="entry name" value="Rap/Ran-GAP"/>
    <property type="match status" value="1"/>
</dbReference>
<keyword evidence="5" id="KW-0472">Membrane</keyword>